<name>A0AA88XHS3_9ASTE</name>
<dbReference type="InterPro" id="IPR004864">
    <property type="entry name" value="LEA_2"/>
</dbReference>
<dbReference type="EMBL" id="JAVXUP010000013">
    <property type="protein sequence ID" value="KAK3042998.1"/>
    <property type="molecule type" value="Genomic_DNA"/>
</dbReference>
<organism evidence="8 9">
    <name type="scientific">Escallonia herrerae</name>
    <dbReference type="NCBI Taxonomy" id="1293975"/>
    <lineage>
        <taxon>Eukaryota</taxon>
        <taxon>Viridiplantae</taxon>
        <taxon>Streptophyta</taxon>
        <taxon>Embryophyta</taxon>
        <taxon>Tracheophyta</taxon>
        <taxon>Spermatophyta</taxon>
        <taxon>Magnoliopsida</taxon>
        <taxon>eudicotyledons</taxon>
        <taxon>Gunneridae</taxon>
        <taxon>Pentapetalae</taxon>
        <taxon>asterids</taxon>
        <taxon>campanulids</taxon>
        <taxon>Escalloniales</taxon>
        <taxon>Escalloniaceae</taxon>
        <taxon>Escallonia</taxon>
    </lineage>
</organism>
<keyword evidence="9" id="KW-1185">Reference proteome</keyword>
<evidence type="ECO:0000313" key="9">
    <source>
        <dbReference type="Proteomes" id="UP001188597"/>
    </source>
</evidence>
<dbReference type="Proteomes" id="UP001188597">
    <property type="component" value="Unassembled WGS sequence"/>
</dbReference>
<keyword evidence="4 6" id="KW-0472">Membrane</keyword>
<evidence type="ECO:0000313" key="8">
    <source>
        <dbReference type="EMBL" id="KAK3042998.1"/>
    </source>
</evidence>
<dbReference type="PANTHER" id="PTHR31234:SF68">
    <property type="entry name" value="EXPRESSED PROTEIN"/>
    <property type="match status" value="1"/>
</dbReference>
<dbReference type="Pfam" id="PF03168">
    <property type="entry name" value="LEA_2"/>
    <property type="match status" value="1"/>
</dbReference>
<feature type="region of interest" description="Disordered" evidence="5">
    <location>
        <begin position="1"/>
        <end position="66"/>
    </location>
</feature>
<keyword evidence="3 6" id="KW-1133">Transmembrane helix</keyword>
<dbReference type="GO" id="GO:0098542">
    <property type="term" value="P:defense response to other organism"/>
    <property type="evidence" value="ECO:0007669"/>
    <property type="project" value="InterPro"/>
</dbReference>
<protein>
    <recommendedName>
        <fullName evidence="7">Late embryogenesis abundant protein LEA-2 subgroup domain-containing protein</fullName>
    </recommendedName>
</protein>
<evidence type="ECO:0000256" key="4">
    <source>
        <dbReference type="ARBA" id="ARBA00023136"/>
    </source>
</evidence>
<evidence type="ECO:0000256" key="6">
    <source>
        <dbReference type="SAM" id="Phobius"/>
    </source>
</evidence>
<feature type="compositionally biased region" description="Polar residues" evidence="5">
    <location>
        <begin position="22"/>
        <end position="32"/>
    </location>
</feature>
<feature type="transmembrane region" description="Helical" evidence="6">
    <location>
        <begin position="115"/>
        <end position="140"/>
    </location>
</feature>
<dbReference type="AlphaFoldDB" id="A0AA88XHS3"/>
<accession>A0AA88XHS3</accession>
<evidence type="ECO:0000256" key="1">
    <source>
        <dbReference type="ARBA" id="ARBA00004167"/>
    </source>
</evidence>
<dbReference type="InterPro" id="IPR044839">
    <property type="entry name" value="NDR1-like"/>
</dbReference>
<evidence type="ECO:0000259" key="7">
    <source>
        <dbReference type="Pfam" id="PF03168"/>
    </source>
</evidence>
<gene>
    <name evidence="8" type="ORF">RJ639_000975</name>
</gene>
<evidence type="ECO:0000256" key="3">
    <source>
        <dbReference type="ARBA" id="ARBA00022989"/>
    </source>
</evidence>
<sequence>MEERVPPAGDGNDDPPLHSSKQRPQNYVVQNEDSPREALPLPPHRVVLDDNSDDDPPSNLSLGEPLPLPPGWSETYVVQIPRDQIYRVPPPEHAKIVEKFRKPNQKKKNKSGSGFCLWSLIVIIILGLIAGIGLSVYHFIFRPKSPAFSVSKVVVKHPPPSRHQRARPAYDITLFVDNPSKITGVSYESGGYAKLSFKQRRLGEGKYPTFVQKAKNSTVFHVNIAGSSVALPKEIERSMNDTKFKMPVTFDLEINVPIKFTMWVINLKKDLTVSCDVRVSTLAKGTRAAIPTKPANQAKVSHADFSLKQSSQSSTPNSKSIDKSIIAATTLAIPRASLCTNKAI</sequence>
<evidence type="ECO:0000256" key="5">
    <source>
        <dbReference type="SAM" id="MobiDB-lite"/>
    </source>
</evidence>
<comment type="caution">
    <text evidence="8">The sequence shown here is derived from an EMBL/GenBank/DDBJ whole genome shotgun (WGS) entry which is preliminary data.</text>
</comment>
<comment type="subcellular location">
    <subcellularLocation>
        <location evidence="1">Membrane</location>
        <topology evidence="1">Single-pass membrane protein</topology>
    </subcellularLocation>
</comment>
<evidence type="ECO:0000256" key="2">
    <source>
        <dbReference type="ARBA" id="ARBA00022692"/>
    </source>
</evidence>
<keyword evidence="2 6" id="KW-0812">Transmembrane</keyword>
<dbReference type="PANTHER" id="PTHR31234">
    <property type="entry name" value="LATE EMBRYOGENESIS ABUNDANT (LEA) HYDROXYPROLINE-RICH GLYCOPROTEIN FAMILY"/>
    <property type="match status" value="1"/>
</dbReference>
<reference evidence="8" key="1">
    <citation type="submission" date="2022-12" db="EMBL/GenBank/DDBJ databases">
        <title>Draft genome assemblies for two species of Escallonia (Escalloniales).</title>
        <authorList>
            <person name="Chanderbali A."/>
            <person name="Dervinis C."/>
            <person name="Anghel I."/>
            <person name="Soltis D."/>
            <person name="Soltis P."/>
            <person name="Zapata F."/>
        </authorList>
    </citation>
    <scope>NUCLEOTIDE SEQUENCE</scope>
    <source>
        <strain evidence="8">UCBG64.0493</strain>
        <tissue evidence="8">Leaf</tissue>
    </source>
</reference>
<dbReference type="GO" id="GO:0005886">
    <property type="term" value="C:plasma membrane"/>
    <property type="evidence" value="ECO:0007669"/>
    <property type="project" value="TreeGrafter"/>
</dbReference>
<proteinExistence type="predicted"/>
<feature type="domain" description="Late embryogenesis abundant protein LEA-2 subgroup" evidence="7">
    <location>
        <begin position="174"/>
        <end position="264"/>
    </location>
</feature>